<evidence type="ECO:0000313" key="5">
    <source>
        <dbReference type="Proteomes" id="UP001461498"/>
    </source>
</evidence>
<accession>A0AAW1D3J3</accession>
<dbReference type="Pfam" id="PF16808">
    <property type="entry name" value="PKcGMP_CC"/>
    <property type="match status" value="1"/>
</dbReference>
<dbReference type="Gene3D" id="1.20.5.490">
    <property type="entry name" value="Single helix bin"/>
    <property type="match status" value="1"/>
</dbReference>
<gene>
    <name evidence="4" type="ORF">O3M35_009238</name>
</gene>
<evidence type="ECO:0000256" key="2">
    <source>
        <dbReference type="SAM" id="MobiDB-lite"/>
    </source>
</evidence>
<evidence type="ECO:0000259" key="3">
    <source>
        <dbReference type="Pfam" id="PF16808"/>
    </source>
</evidence>
<organism evidence="4 5">
    <name type="scientific">Rhynocoris fuscipes</name>
    <dbReference type="NCBI Taxonomy" id="488301"/>
    <lineage>
        <taxon>Eukaryota</taxon>
        <taxon>Metazoa</taxon>
        <taxon>Ecdysozoa</taxon>
        <taxon>Arthropoda</taxon>
        <taxon>Hexapoda</taxon>
        <taxon>Insecta</taxon>
        <taxon>Pterygota</taxon>
        <taxon>Neoptera</taxon>
        <taxon>Paraneoptera</taxon>
        <taxon>Hemiptera</taxon>
        <taxon>Heteroptera</taxon>
        <taxon>Panheteroptera</taxon>
        <taxon>Cimicomorpha</taxon>
        <taxon>Reduviidae</taxon>
        <taxon>Harpactorinae</taxon>
        <taxon>Harpactorini</taxon>
        <taxon>Rhynocoris</taxon>
    </lineage>
</organism>
<comment type="caution">
    <text evidence="4">The sequence shown here is derived from an EMBL/GenBank/DDBJ whole genome shotgun (WGS) entry which is preliminary data.</text>
</comment>
<dbReference type="CDD" id="cd12083">
    <property type="entry name" value="DD_cGKI"/>
    <property type="match status" value="1"/>
</dbReference>
<name>A0AAW1D3J3_9HEMI</name>
<sequence>MSRSSTGALAGSVEELEARIKHLESELKKKDEEILELKSHLDKFQSVFPFHMSPPSQTNNNNNSEVASNKPRKQRAQGISAEPQDISTIQELAKCKFPVVTKNDR</sequence>
<evidence type="ECO:0000256" key="1">
    <source>
        <dbReference type="SAM" id="Coils"/>
    </source>
</evidence>
<feature type="coiled-coil region" evidence="1">
    <location>
        <begin position="13"/>
        <end position="40"/>
    </location>
</feature>
<protein>
    <recommendedName>
        <fullName evidence="3">cGMP-dependent protein kinase N-terminal coiled-coil domain-containing protein</fullName>
    </recommendedName>
</protein>
<dbReference type="EMBL" id="JAPXFL010000006">
    <property type="protein sequence ID" value="KAK9505097.1"/>
    <property type="molecule type" value="Genomic_DNA"/>
</dbReference>
<dbReference type="InterPro" id="IPR031831">
    <property type="entry name" value="PKcGMP_CC"/>
</dbReference>
<keyword evidence="5" id="KW-1185">Reference proteome</keyword>
<keyword evidence="1" id="KW-0175">Coiled coil</keyword>
<reference evidence="4 5" key="1">
    <citation type="submission" date="2022-12" db="EMBL/GenBank/DDBJ databases">
        <title>Chromosome-level genome assembly of true bugs.</title>
        <authorList>
            <person name="Ma L."/>
            <person name="Li H."/>
        </authorList>
    </citation>
    <scope>NUCLEOTIDE SEQUENCE [LARGE SCALE GENOMIC DNA]</scope>
    <source>
        <strain evidence="4">Lab_2022b</strain>
    </source>
</reference>
<feature type="region of interest" description="Disordered" evidence="2">
    <location>
        <begin position="48"/>
        <end position="85"/>
    </location>
</feature>
<dbReference type="AlphaFoldDB" id="A0AAW1D3J3"/>
<evidence type="ECO:0000313" key="4">
    <source>
        <dbReference type="EMBL" id="KAK9505097.1"/>
    </source>
</evidence>
<dbReference type="Proteomes" id="UP001461498">
    <property type="component" value="Unassembled WGS sequence"/>
</dbReference>
<feature type="domain" description="cGMP-dependent protein kinase N-terminal coiled-coil" evidence="3">
    <location>
        <begin position="17"/>
        <end position="45"/>
    </location>
</feature>
<proteinExistence type="predicted"/>